<evidence type="ECO:0000313" key="3">
    <source>
        <dbReference type="Proteomes" id="UP000289340"/>
    </source>
</evidence>
<dbReference type="EMBL" id="QZWG01000017">
    <property type="protein sequence ID" value="RZB57285.1"/>
    <property type="molecule type" value="Genomic_DNA"/>
</dbReference>
<feature type="region of interest" description="Disordered" evidence="1">
    <location>
        <begin position="77"/>
        <end position="109"/>
    </location>
</feature>
<protein>
    <submittedName>
        <fullName evidence="2">Uncharacterized protein</fullName>
    </submittedName>
</protein>
<evidence type="ECO:0000313" key="2">
    <source>
        <dbReference type="EMBL" id="RZB57285.1"/>
    </source>
</evidence>
<dbReference type="Proteomes" id="UP000289340">
    <property type="component" value="Chromosome 17"/>
</dbReference>
<name>A0A445G7W0_GLYSO</name>
<gene>
    <name evidence="2" type="ORF">D0Y65_046091</name>
</gene>
<organism evidence="2 3">
    <name type="scientific">Glycine soja</name>
    <name type="common">Wild soybean</name>
    <dbReference type="NCBI Taxonomy" id="3848"/>
    <lineage>
        <taxon>Eukaryota</taxon>
        <taxon>Viridiplantae</taxon>
        <taxon>Streptophyta</taxon>
        <taxon>Embryophyta</taxon>
        <taxon>Tracheophyta</taxon>
        <taxon>Spermatophyta</taxon>
        <taxon>Magnoliopsida</taxon>
        <taxon>eudicotyledons</taxon>
        <taxon>Gunneridae</taxon>
        <taxon>Pentapetalae</taxon>
        <taxon>rosids</taxon>
        <taxon>fabids</taxon>
        <taxon>Fabales</taxon>
        <taxon>Fabaceae</taxon>
        <taxon>Papilionoideae</taxon>
        <taxon>50 kb inversion clade</taxon>
        <taxon>NPAAA clade</taxon>
        <taxon>indigoferoid/millettioid clade</taxon>
        <taxon>Phaseoleae</taxon>
        <taxon>Glycine</taxon>
        <taxon>Glycine subgen. Soja</taxon>
    </lineage>
</organism>
<comment type="caution">
    <text evidence="2">The sequence shown here is derived from an EMBL/GenBank/DDBJ whole genome shotgun (WGS) entry which is preliminary data.</text>
</comment>
<sequence>MNPEGAQANANNQNEVILHLSLDLESLSLLPLFPVAESVQRFNEGLLPQPQMNLHNGPKTVVPLHEFSNVALRSNISPSSSLAKTPQKPSTNLDLSLASGLGMNPNNNLAQGHAVQEQGMRRGTLTNIVHLRTKRRFSDCVFQEFQVGESSKMGEQAALAKRRATRF</sequence>
<dbReference type="AlphaFoldDB" id="A0A445G7W0"/>
<proteinExistence type="predicted"/>
<keyword evidence="3" id="KW-1185">Reference proteome</keyword>
<evidence type="ECO:0000256" key="1">
    <source>
        <dbReference type="SAM" id="MobiDB-lite"/>
    </source>
</evidence>
<reference evidence="2 3" key="1">
    <citation type="submission" date="2018-09" db="EMBL/GenBank/DDBJ databases">
        <title>A high-quality reference genome of wild soybean provides a powerful tool to mine soybean genomes.</title>
        <authorList>
            <person name="Xie M."/>
            <person name="Chung C.Y.L."/>
            <person name="Li M.-W."/>
            <person name="Wong F.-L."/>
            <person name="Chan T.-F."/>
            <person name="Lam H.-M."/>
        </authorList>
    </citation>
    <scope>NUCLEOTIDE SEQUENCE [LARGE SCALE GENOMIC DNA]</scope>
    <source>
        <strain evidence="3">cv. W05</strain>
        <tissue evidence="2">Hypocotyl of etiolated seedlings</tissue>
    </source>
</reference>
<dbReference type="Gramene" id="XM_028353925.1">
    <property type="protein sequence ID" value="XP_028209726.1"/>
    <property type="gene ID" value="LOC114392707"/>
</dbReference>
<accession>A0A445G7W0</accession>
<feature type="compositionally biased region" description="Polar residues" evidence="1">
    <location>
        <begin position="77"/>
        <end position="94"/>
    </location>
</feature>